<evidence type="ECO:0000259" key="6">
    <source>
        <dbReference type="PROSITE" id="PS50112"/>
    </source>
</evidence>
<dbReference type="CDD" id="cd00130">
    <property type="entry name" value="PAS"/>
    <property type="match status" value="2"/>
</dbReference>
<name>A0ABS3Q0V9_9GAMM</name>
<dbReference type="Pfam" id="PF08447">
    <property type="entry name" value="PAS_3"/>
    <property type="match status" value="2"/>
</dbReference>
<dbReference type="InterPro" id="IPR013655">
    <property type="entry name" value="PAS_fold_3"/>
</dbReference>
<dbReference type="PANTHER" id="PTHR43531:SF11">
    <property type="entry name" value="METHYL-ACCEPTING CHEMOTAXIS PROTEIN 3"/>
    <property type="match status" value="1"/>
</dbReference>
<keyword evidence="9" id="KW-1185">Reference proteome</keyword>
<dbReference type="SUPFAM" id="SSF58104">
    <property type="entry name" value="Methyl-accepting chemotaxis protein (MCP) signaling domain"/>
    <property type="match status" value="1"/>
</dbReference>
<dbReference type="InterPro" id="IPR035965">
    <property type="entry name" value="PAS-like_dom_sf"/>
</dbReference>
<feature type="domain" description="PAS" evidence="6">
    <location>
        <begin position="157"/>
        <end position="187"/>
    </location>
</feature>
<evidence type="ECO:0000256" key="3">
    <source>
        <dbReference type="ARBA" id="ARBA00029447"/>
    </source>
</evidence>
<dbReference type="EMBL" id="JAGETV010000001">
    <property type="protein sequence ID" value="MBO1925948.1"/>
    <property type="molecule type" value="Genomic_DNA"/>
</dbReference>
<dbReference type="SMART" id="SM00086">
    <property type="entry name" value="PAC"/>
    <property type="match status" value="2"/>
</dbReference>
<dbReference type="RefSeq" id="WP_208145964.1">
    <property type="nucleotide sequence ID" value="NZ_JAGETV010000001.1"/>
</dbReference>
<dbReference type="PROSITE" id="PS50113">
    <property type="entry name" value="PAC"/>
    <property type="match status" value="1"/>
</dbReference>
<dbReference type="Pfam" id="PF00015">
    <property type="entry name" value="MCPsignal"/>
    <property type="match status" value="1"/>
</dbReference>
<dbReference type="Proteomes" id="UP000664835">
    <property type="component" value="Unassembled WGS sequence"/>
</dbReference>
<gene>
    <name evidence="8" type="ORF">J3998_00025</name>
</gene>
<dbReference type="NCBIfam" id="TIGR00229">
    <property type="entry name" value="sensory_box"/>
    <property type="match status" value="2"/>
</dbReference>
<evidence type="ECO:0000259" key="7">
    <source>
        <dbReference type="PROSITE" id="PS50113"/>
    </source>
</evidence>
<feature type="domain" description="Methyl-accepting transducer" evidence="5">
    <location>
        <begin position="328"/>
        <end position="557"/>
    </location>
</feature>
<protein>
    <submittedName>
        <fullName evidence="8">PAS domain-containing protein</fullName>
    </submittedName>
</protein>
<keyword evidence="1" id="KW-0145">Chemotaxis</keyword>
<dbReference type="PROSITE" id="PS50111">
    <property type="entry name" value="CHEMOTAXIS_TRANSDUC_2"/>
    <property type="match status" value="1"/>
</dbReference>
<evidence type="ECO:0000256" key="2">
    <source>
        <dbReference type="ARBA" id="ARBA00023224"/>
    </source>
</evidence>
<evidence type="ECO:0000313" key="9">
    <source>
        <dbReference type="Proteomes" id="UP000664835"/>
    </source>
</evidence>
<dbReference type="InterPro" id="IPR001610">
    <property type="entry name" value="PAC"/>
</dbReference>
<dbReference type="CDD" id="cd11386">
    <property type="entry name" value="MCP_signal"/>
    <property type="match status" value="1"/>
</dbReference>
<dbReference type="PANTHER" id="PTHR43531">
    <property type="entry name" value="PROTEIN ICFG"/>
    <property type="match status" value="1"/>
</dbReference>
<organism evidence="8 9">
    <name type="scientific">Thiomicrorhabdus marina</name>
    <dbReference type="NCBI Taxonomy" id="2818442"/>
    <lineage>
        <taxon>Bacteria</taxon>
        <taxon>Pseudomonadati</taxon>
        <taxon>Pseudomonadota</taxon>
        <taxon>Gammaproteobacteria</taxon>
        <taxon>Thiotrichales</taxon>
        <taxon>Piscirickettsiaceae</taxon>
        <taxon>Thiomicrorhabdus</taxon>
    </lineage>
</organism>
<dbReference type="Gene3D" id="1.10.287.950">
    <property type="entry name" value="Methyl-accepting chemotaxis protein"/>
    <property type="match status" value="1"/>
</dbReference>
<evidence type="ECO:0000256" key="1">
    <source>
        <dbReference type="ARBA" id="ARBA00022500"/>
    </source>
</evidence>
<dbReference type="PRINTS" id="PR00260">
    <property type="entry name" value="CHEMTRNSDUCR"/>
</dbReference>
<sequence>MWRFALKAEQELADVLEKYQQQQSVIEALNKVSAVIEFDLNGHILTANDNFLQTMGYKLEDIQGKHHRIFVCPEDAASPDYTKFWQALNRGEFSTGRYRRQKRNGEAVWLEASYNPVLDEAGKPYKIIKFATDITSQVQIELDAKAQIKAINKVMAVIEFDTQGHILCANENFSKTMGYNEHEIIGQHHRMFCDEQYARSSEYQNFWNKLSQGESFSGTFHRIDKDGKDIWLEASYNPIIDPQGQVIKVIKYATDIGSNESNILLDNVIEDAANTINKISDGDLTAHMQDHLQKASGGLYEKNIKRITQALENMTDKLSTVIGRSVRASINFQNGTTNIHSSTVDLNSAIQSQAASLQQTNATMHHVKNGIKENSKYAHEASQVASQVLMETQNGAQVMNNTVTAMNAIQESSNKISEIVGLIDGIAFQTNLLALNAAVEAARAGEHGRGFAVVAGEVRSLAQKSADAAAEIKDLILETVSRVDQGAELATKSGKVLEEINKSVGSMEQMVKQIANASLVQSNGVQEIHQVISGIDQTFQENALRLEQTAETSSAIHQQASDMREDMAYFRISNNSNALISLQ</sequence>
<dbReference type="Gene3D" id="3.30.450.20">
    <property type="entry name" value="PAS domain"/>
    <property type="match status" value="2"/>
</dbReference>
<keyword evidence="2 4" id="KW-0807">Transducer</keyword>
<comment type="caution">
    <text evidence="8">The sequence shown here is derived from an EMBL/GenBank/DDBJ whole genome shotgun (WGS) entry which is preliminary data.</text>
</comment>
<dbReference type="InterPro" id="IPR000700">
    <property type="entry name" value="PAS-assoc_C"/>
</dbReference>
<feature type="domain" description="PAS" evidence="6">
    <location>
        <begin position="18"/>
        <end position="91"/>
    </location>
</feature>
<dbReference type="InterPro" id="IPR000014">
    <property type="entry name" value="PAS"/>
</dbReference>
<dbReference type="PROSITE" id="PS50112">
    <property type="entry name" value="PAS"/>
    <property type="match status" value="2"/>
</dbReference>
<dbReference type="InterPro" id="IPR004090">
    <property type="entry name" value="Chemotax_Me-accpt_rcpt"/>
</dbReference>
<dbReference type="InterPro" id="IPR051310">
    <property type="entry name" value="MCP_chemotaxis"/>
</dbReference>
<evidence type="ECO:0000259" key="5">
    <source>
        <dbReference type="PROSITE" id="PS50111"/>
    </source>
</evidence>
<evidence type="ECO:0000256" key="4">
    <source>
        <dbReference type="PROSITE-ProRule" id="PRU00284"/>
    </source>
</evidence>
<proteinExistence type="inferred from homology"/>
<dbReference type="InterPro" id="IPR004089">
    <property type="entry name" value="MCPsignal_dom"/>
</dbReference>
<comment type="similarity">
    <text evidence="3">Belongs to the methyl-accepting chemotaxis (MCP) protein family.</text>
</comment>
<feature type="domain" description="PAC" evidence="7">
    <location>
        <begin position="94"/>
        <end position="146"/>
    </location>
</feature>
<dbReference type="SMART" id="SM00283">
    <property type="entry name" value="MA"/>
    <property type="match status" value="1"/>
</dbReference>
<dbReference type="SUPFAM" id="SSF55785">
    <property type="entry name" value="PYP-like sensor domain (PAS domain)"/>
    <property type="match status" value="2"/>
</dbReference>
<dbReference type="SMART" id="SM00091">
    <property type="entry name" value="PAS"/>
    <property type="match status" value="2"/>
</dbReference>
<evidence type="ECO:0000313" key="8">
    <source>
        <dbReference type="EMBL" id="MBO1925948.1"/>
    </source>
</evidence>
<accession>A0ABS3Q0V9</accession>
<reference evidence="8 9" key="1">
    <citation type="submission" date="2021-03" db="EMBL/GenBank/DDBJ databases">
        <title>Thiomicrorhabdus sp.nov.,novel sulfur-oxidizing bacteria isolated from coastal sediment.</title>
        <authorList>
            <person name="Liu X."/>
        </authorList>
    </citation>
    <scope>NUCLEOTIDE SEQUENCE [LARGE SCALE GENOMIC DNA]</scope>
    <source>
        <strain evidence="8 9">6S2-11</strain>
    </source>
</reference>